<evidence type="ECO:0000313" key="1">
    <source>
        <dbReference type="EMBL" id="CAD9002861.1"/>
    </source>
</evidence>
<organism evidence="1">
    <name type="scientific">Eutreptiella gymnastica</name>
    <dbReference type="NCBI Taxonomy" id="73025"/>
    <lineage>
        <taxon>Eukaryota</taxon>
        <taxon>Discoba</taxon>
        <taxon>Euglenozoa</taxon>
        <taxon>Euglenida</taxon>
        <taxon>Spirocuta</taxon>
        <taxon>Euglenophyceae</taxon>
        <taxon>Eutreptiales</taxon>
        <taxon>Eutreptiaceae</taxon>
        <taxon>Eutreptiella</taxon>
    </lineage>
</organism>
<reference evidence="1" key="1">
    <citation type="submission" date="2021-01" db="EMBL/GenBank/DDBJ databases">
        <authorList>
            <person name="Corre E."/>
            <person name="Pelletier E."/>
            <person name="Niang G."/>
            <person name="Scheremetjew M."/>
            <person name="Finn R."/>
            <person name="Kale V."/>
            <person name="Holt S."/>
            <person name="Cochrane G."/>
            <person name="Meng A."/>
            <person name="Brown T."/>
            <person name="Cohen L."/>
        </authorList>
    </citation>
    <scope>NUCLEOTIDE SEQUENCE</scope>
    <source>
        <strain evidence="1">NIES-381</strain>
    </source>
</reference>
<dbReference type="AlphaFoldDB" id="A0A7S1N843"/>
<proteinExistence type="predicted"/>
<sequence length="107" mass="11847">MQSVALHSILLGCTSQRKALVLEDALHRRKYSAAARLLKYHAGITLTLLNTFVYRVCCAKQPSTFFTYSAPARGRKILSRCQRGRKCIHTGKDLPPAMAVIGDSTPE</sequence>
<gene>
    <name evidence="1" type="ORF">EGYM00392_LOCUS13945</name>
</gene>
<dbReference type="EMBL" id="HBGA01038296">
    <property type="protein sequence ID" value="CAD9002861.1"/>
    <property type="molecule type" value="Transcribed_RNA"/>
</dbReference>
<accession>A0A7S1N843</accession>
<name>A0A7S1N843_9EUGL</name>
<protein>
    <submittedName>
        <fullName evidence="1">Uncharacterized protein</fullName>
    </submittedName>
</protein>